<keyword evidence="6" id="KW-1185">Reference proteome</keyword>
<name>A0A7G9GBL4_9FIRM</name>
<organism evidence="5 6">
    <name type="scientific">Wansuia hejianensis</name>
    <dbReference type="NCBI Taxonomy" id="2763667"/>
    <lineage>
        <taxon>Bacteria</taxon>
        <taxon>Bacillati</taxon>
        <taxon>Bacillota</taxon>
        <taxon>Clostridia</taxon>
        <taxon>Lachnospirales</taxon>
        <taxon>Lachnospiraceae</taxon>
        <taxon>Wansuia</taxon>
    </lineage>
</organism>
<evidence type="ECO:0000256" key="3">
    <source>
        <dbReference type="ARBA" id="ARBA00023163"/>
    </source>
</evidence>
<feature type="domain" description="HTH gntR-type" evidence="4">
    <location>
        <begin position="5"/>
        <end position="74"/>
    </location>
</feature>
<dbReference type="AlphaFoldDB" id="A0A7G9GBL4"/>
<dbReference type="InterPro" id="IPR000524">
    <property type="entry name" value="Tscrpt_reg_HTH_GntR"/>
</dbReference>
<evidence type="ECO:0000256" key="2">
    <source>
        <dbReference type="ARBA" id="ARBA00023125"/>
    </source>
</evidence>
<evidence type="ECO:0000256" key="1">
    <source>
        <dbReference type="ARBA" id="ARBA00023015"/>
    </source>
</evidence>
<keyword evidence="2" id="KW-0238">DNA-binding</keyword>
<dbReference type="SMART" id="SM00345">
    <property type="entry name" value="HTH_GNTR"/>
    <property type="match status" value="2"/>
</dbReference>
<dbReference type="Pfam" id="PF00392">
    <property type="entry name" value="GntR"/>
    <property type="match status" value="2"/>
</dbReference>
<dbReference type="InterPro" id="IPR050679">
    <property type="entry name" value="Bact_HTH_transcr_reg"/>
</dbReference>
<keyword evidence="3" id="KW-0804">Transcription</keyword>
<dbReference type="SUPFAM" id="SSF46785">
    <property type="entry name" value="Winged helix' DNA-binding domain"/>
    <property type="match status" value="2"/>
</dbReference>
<dbReference type="InterPro" id="IPR036390">
    <property type="entry name" value="WH_DNA-bd_sf"/>
</dbReference>
<sequence>MKDGTVVYERVYQILRNKIESGLLPYGSKLPSRADLCLEFKTSEKTVRRAVELLAQAGYIETMKRRRPVIVYRQGDGCGKGLLPLQKADATVAGDILKTGIFLCYPVISHGISLCTQEDWRIPETIFEKMDPGEPKDFWKLSSRFWRFFILRNENEIILQAVDSLGLNELQPRPGTLDLRTDYHNRLQNFIRAVKNGGCTRSVQFPDLSALYGYLPEQRLCVLPHKVAPDSPLCIGSKVLERKVSREEERYSRVYLDILGLIAVGRYRPGQRLPSHAQLCQTYGVSVDTTIKAVRLLQEWGAVKAVRGRGIFVLKDLEELKQIQIPLELIACHVRRFLDGLELLSLTVEGTAAHAASCITCDEAAMLAGRLEKLWNEKYLYQLSPIVLLEYITDHIQLQSLRVIYQMILNHYHIGRGIPKLVELNKTEENCRIHRECLDAVRCLTEREPEEFAKKAGQMFRYTHRLVIERCRQLGYWEAAENAYDGSLLWK</sequence>
<dbReference type="KEGG" id="whj:H9Q79_15090"/>
<reference evidence="5 6" key="1">
    <citation type="submission" date="2020-08" db="EMBL/GenBank/DDBJ databases">
        <authorList>
            <person name="Liu C."/>
            <person name="Sun Q."/>
        </authorList>
    </citation>
    <scope>NUCLEOTIDE SEQUENCE [LARGE SCALE GENOMIC DNA]</scope>
    <source>
        <strain evidence="5 6">NSJ-29</strain>
    </source>
</reference>
<gene>
    <name evidence="5" type="ORF">H9Q79_15090</name>
</gene>
<accession>A0A7G9GBL4</accession>
<evidence type="ECO:0000313" key="5">
    <source>
        <dbReference type="EMBL" id="QNM08196.1"/>
    </source>
</evidence>
<keyword evidence="1" id="KW-0805">Transcription regulation</keyword>
<dbReference type="EMBL" id="CP060635">
    <property type="protein sequence ID" value="QNM08196.1"/>
    <property type="molecule type" value="Genomic_DNA"/>
</dbReference>
<dbReference type="PANTHER" id="PTHR44846">
    <property type="entry name" value="MANNOSYL-D-GLYCERATE TRANSPORT/METABOLISM SYSTEM REPRESSOR MNGR-RELATED"/>
    <property type="match status" value="1"/>
</dbReference>
<dbReference type="GO" id="GO:0003677">
    <property type="term" value="F:DNA binding"/>
    <property type="evidence" value="ECO:0007669"/>
    <property type="project" value="UniProtKB-KW"/>
</dbReference>
<feature type="domain" description="HTH gntR-type" evidence="4">
    <location>
        <begin position="248"/>
        <end position="316"/>
    </location>
</feature>
<proteinExistence type="predicted"/>
<dbReference type="Gene3D" id="1.10.10.10">
    <property type="entry name" value="Winged helix-like DNA-binding domain superfamily/Winged helix DNA-binding domain"/>
    <property type="match status" value="2"/>
</dbReference>
<dbReference type="CDD" id="cd07377">
    <property type="entry name" value="WHTH_GntR"/>
    <property type="match status" value="2"/>
</dbReference>
<protein>
    <submittedName>
        <fullName evidence="5">GntR family transcriptional regulator</fullName>
    </submittedName>
</protein>
<dbReference type="GO" id="GO:0045892">
    <property type="term" value="P:negative regulation of DNA-templated transcription"/>
    <property type="evidence" value="ECO:0007669"/>
    <property type="project" value="TreeGrafter"/>
</dbReference>
<evidence type="ECO:0000313" key="6">
    <source>
        <dbReference type="Proteomes" id="UP000515860"/>
    </source>
</evidence>
<dbReference type="PANTHER" id="PTHR44846:SF1">
    <property type="entry name" value="MANNOSYL-D-GLYCERATE TRANSPORT_METABOLISM SYSTEM REPRESSOR MNGR-RELATED"/>
    <property type="match status" value="1"/>
</dbReference>
<dbReference type="Proteomes" id="UP000515860">
    <property type="component" value="Chromosome"/>
</dbReference>
<dbReference type="PROSITE" id="PS50949">
    <property type="entry name" value="HTH_GNTR"/>
    <property type="match status" value="2"/>
</dbReference>
<dbReference type="RefSeq" id="WP_249328660.1">
    <property type="nucleotide sequence ID" value="NZ_CP060635.1"/>
</dbReference>
<dbReference type="InterPro" id="IPR036388">
    <property type="entry name" value="WH-like_DNA-bd_sf"/>
</dbReference>
<evidence type="ECO:0000259" key="4">
    <source>
        <dbReference type="PROSITE" id="PS50949"/>
    </source>
</evidence>
<dbReference type="GO" id="GO:0003700">
    <property type="term" value="F:DNA-binding transcription factor activity"/>
    <property type="evidence" value="ECO:0007669"/>
    <property type="project" value="InterPro"/>
</dbReference>